<dbReference type="SMART" id="SM00226">
    <property type="entry name" value="LMWPc"/>
    <property type="match status" value="1"/>
</dbReference>
<sequence length="132" mass="14043">MVVTSSGTGGWHVGDGADPRTVAVLGRHGYDGSAHVASQFDASNFADLDLVLAADRGHVRELRRLARRPEDAAKVRLLREFDPAAVTAGTLEVDDPWYGGTADFERCLAEVEAACHGLIDQLSDASGRALAR</sequence>
<dbReference type="InterPro" id="IPR023485">
    <property type="entry name" value="Ptyr_pPase"/>
</dbReference>
<dbReference type="PRINTS" id="PR00719">
    <property type="entry name" value="LMWPTPASE"/>
</dbReference>
<dbReference type="EMBL" id="JADJIB010000005">
    <property type="protein sequence ID" value="MBK7274199.1"/>
    <property type="molecule type" value="Genomic_DNA"/>
</dbReference>
<evidence type="ECO:0000256" key="1">
    <source>
        <dbReference type="ARBA" id="ARBA00011063"/>
    </source>
</evidence>
<dbReference type="InterPro" id="IPR036196">
    <property type="entry name" value="Ptyr_pPase_sf"/>
</dbReference>
<dbReference type="AlphaFoldDB" id="A0A935ILA2"/>
<evidence type="ECO:0000313" key="8">
    <source>
        <dbReference type="Proteomes" id="UP000726105"/>
    </source>
</evidence>
<evidence type="ECO:0000256" key="2">
    <source>
        <dbReference type="ARBA" id="ARBA00013064"/>
    </source>
</evidence>
<name>A0A935ILA2_9MICO</name>
<dbReference type="SUPFAM" id="SSF52788">
    <property type="entry name" value="Phosphotyrosine protein phosphatases I"/>
    <property type="match status" value="1"/>
</dbReference>
<feature type="domain" description="Phosphotyrosine protein phosphatase I" evidence="6">
    <location>
        <begin position="1"/>
        <end position="121"/>
    </location>
</feature>
<keyword evidence="4" id="KW-0904">Protein phosphatase</keyword>
<evidence type="ECO:0000256" key="4">
    <source>
        <dbReference type="ARBA" id="ARBA00022912"/>
    </source>
</evidence>
<gene>
    <name evidence="7" type="ORF">IPI13_13890</name>
</gene>
<evidence type="ECO:0000259" key="6">
    <source>
        <dbReference type="SMART" id="SM00226"/>
    </source>
</evidence>
<comment type="similarity">
    <text evidence="1">Belongs to the low molecular weight phosphotyrosine protein phosphatase family.</text>
</comment>
<organism evidence="7 8">
    <name type="scientific">Candidatus Phosphoribacter hodrii</name>
    <dbReference type="NCBI Taxonomy" id="2953743"/>
    <lineage>
        <taxon>Bacteria</taxon>
        <taxon>Bacillati</taxon>
        <taxon>Actinomycetota</taxon>
        <taxon>Actinomycetes</taxon>
        <taxon>Micrococcales</taxon>
        <taxon>Dermatophilaceae</taxon>
        <taxon>Candidatus Phosphoribacter</taxon>
    </lineage>
</organism>
<comment type="caution">
    <text evidence="7">The sequence shown here is derived from an EMBL/GenBank/DDBJ whole genome shotgun (WGS) entry which is preliminary data.</text>
</comment>
<reference evidence="7 8" key="1">
    <citation type="submission" date="2020-10" db="EMBL/GenBank/DDBJ databases">
        <title>Connecting structure to function with the recovery of over 1000 high-quality activated sludge metagenome-assembled genomes encoding full-length rRNA genes using long-read sequencing.</title>
        <authorList>
            <person name="Singleton C.M."/>
            <person name="Petriglieri F."/>
            <person name="Kristensen J.M."/>
            <person name="Kirkegaard R.H."/>
            <person name="Michaelsen T.Y."/>
            <person name="Andersen M.H."/>
            <person name="Karst S.M."/>
            <person name="Dueholm M.S."/>
            <person name="Nielsen P.H."/>
            <person name="Albertsen M."/>
        </authorList>
    </citation>
    <scope>NUCLEOTIDE SEQUENCE [LARGE SCALE GENOMIC DNA]</scope>
    <source>
        <strain evidence="7">Ega_18-Q3-R5-49_MAXAC.001</strain>
    </source>
</reference>
<proteinExistence type="inferred from homology"/>
<keyword evidence="3" id="KW-0378">Hydrolase</keyword>
<dbReference type="CDD" id="cd16343">
    <property type="entry name" value="LMWPTP"/>
    <property type="match status" value="1"/>
</dbReference>
<protein>
    <recommendedName>
        <fullName evidence="2">protein-tyrosine-phosphatase</fullName>
        <ecNumber evidence="2">3.1.3.48</ecNumber>
    </recommendedName>
</protein>
<feature type="active site" description="Proton donor" evidence="5">
    <location>
        <position position="95"/>
    </location>
</feature>
<dbReference type="GO" id="GO:0004725">
    <property type="term" value="F:protein tyrosine phosphatase activity"/>
    <property type="evidence" value="ECO:0007669"/>
    <property type="project" value="UniProtKB-EC"/>
</dbReference>
<dbReference type="Gene3D" id="3.40.50.2300">
    <property type="match status" value="1"/>
</dbReference>
<dbReference type="EC" id="3.1.3.48" evidence="2"/>
<dbReference type="Pfam" id="PF01451">
    <property type="entry name" value="LMWPc"/>
    <property type="match status" value="1"/>
</dbReference>
<dbReference type="PANTHER" id="PTHR11717">
    <property type="entry name" value="LOW MOLECULAR WEIGHT PROTEIN TYROSINE PHOSPHATASE"/>
    <property type="match status" value="1"/>
</dbReference>
<accession>A0A935ILA2</accession>
<dbReference type="PANTHER" id="PTHR11717:SF7">
    <property type="entry name" value="LOW MOLECULAR WEIGHT PHOSPHOTYROSINE PROTEIN PHOSPHATASE"/>
    <property type="match status" value="1"/>
</dbReference>
<dbReference type="InterPro" id="IPR050438">
    <property type="entry name" value="LMW_PTPase"/>
</dbReference>
<evidence type="ECO:0000256" key="3">
    <source>
        <dbReference type="ARBA" id="ARBA00022801"/>
    </source>
</evidence>
<evidence type="ECO:0000256" key="5">
    <source>
        <dbReference type="PIRSR" id="PIRSR617867-1"/>
    </source>
</evidence>
<evidence type="ECO:0000313" key="7">
    <source>
        <dbReference type="EMBL" id="MBK7274199.1"/>
    </source>
</evidence>
<dbReference type="Proteomes" id="UP000726105">
    <property type="component" value="Unassembled WGS sequence"/>
</dbReference>
<dbReference type="InterPro" id="IPR017867">
    <property type="entry name" value="Tyr_phospatase_low_mol_wt"/>
</dbReference>